<dbReference type="Pfam" id="PF08447">
    <property type="entry name" value="PAS_3"/>
    <property type="match status" value="1"/>
</dbReference>
<dbReference type="EMBL" id="UOED01000080">
    <property type="protein sequence ID" value="VAV93108.1"/>
    <property type="molecule type" value="Genomic_DNA"/>
</dbReference>
<dbReference type="InterPro" id="IPR000014">
    <property type="entry name" value="PAS"/>
</dbReference>
<dbReference type="CDD" id="cd00130">
    <property type="entry name" value="PAS"/>
    <property type="match status" value="1"/>
</dbReference>
<dbReference type="SUPFAM" id="SSF55785">
    <property type="entry name" value="PYP-like sensor domain (PAS domain)"/>
    <property type="match status" value="1"/>
</dbReference>
<reference evidence="2" key="1">
    <citation type="submission" date="2018-06" db="EMBL/GenBank/DDBJ databases">
        <authorList>
            <person name="Zhirakovskaya E."/>
        </authorList>
    </citation>
    <scope>NUCLEOTIDE SEQUENCE</scope>
</reference>
<protein>
    <submittedName>
        <fullName evidence="2">Putative sensor (PAS) domain for methyl-accepting chemotaxis sensory transducer</fullName>
    </submittedName>
</protein>
<organism evidence="2">
    <name type="scientific">hydrothermal vent metagenome</name>
    <dbReference type="NCBI Taxonomy" id="652676"/>
    <lineage>
        <taxon>unclassified sequences</taxon>
        <taxon>metagenomes</taxon>
        <taxon>ecological metagenomes</taxon>
    </lineage>
</organism>
<dbReference type="InterPro" id="IPR013655">
    <property type="entry name" value="PAS_fold_3"/>
</dbReference>
<gene>
    <name evidence="2" type="ORF">MNBD_ALPHA02-1241</name>
</gene>
<evidence type="ECO:0000259" key="1">
    <source>
        <dbReference type="Pfam" id="PF08447"/>
    </source>
</evidence>
<accession>A0A3B0RXV7</accession>
<feature type="domain" description="PAS fold-3" evidence="1">
    <location>
        <begin position="32"/>
        <end position="113"/>
    </location>
</feature>
<sequence length="176" mass="20113">MTIYSVTPVNEEITFGKEEIIVSKTDLKGKLTYTNDVFCRVAEMTTREVIGQPHNIIRHPDMPRAVFKLLWDAITAGSEIFAYVKNMSKTGKYYWVFAHVTPSFDNSGNVDGYHSNRRYPQAQKIDVISKIYRSLLEEEAKHANAKAGLEASMSLFKGMMAEQDKNYSEFIWSLRG</sequence>
<dbReference type="InterPro" id="IPR035965">
    <property type="entry name" value="PAS-like_dom_sf"/>
</dbReference>
<proteinExistence type="predicted"/>
<dbReference type="Gene3D" id="3.30.450.20">
    <property type="entry name" value="PAS domain"/>
    <property type="match status" value="1"/>
</dbReference>
<evidence type="ECO:0000313" key="2">
    <source>
        <dbReference type="EMBL" id="VAV93108.1"/>
    </source>
</evidence>
<dbReference type="NCBIfam" id="TIGR00229">
    <property type="entry name" value="sensory_box"/>
    <property type="match status" value="1"/>
</dbReference>
<name>A0A3B0RXV7_9ZZZZ</name>
<dbReference type="AlphaFoldDB" id="A0A3B0RXV7"/>